<proteinExistence type="predicted"/>
<reference evidence="2" key="1">
    <citation type="submission" date="2021-11" db="EMBL/GenBank/DDBJ databases">
        <title>The complete genome of Massilia sp sp. G4R7.</title>
        <authorList>
            <person name="Liu L."/>
            <person name="Yue J."/>
            <person name="Yuan J."/>
            <person name="Yang F."/>
            <person name="Li L."/>
        </authorList>
    </citation>
    <scope>NUCLEOTIDE SEQUENCE</scope>
    <source>
        <strain evidence="2">G4R7</strain>
    </source>
</reference>
<organism evidence="2 3">
    <name type="scientific">Massilia phyllostachyos</name>
    <dbReference type="NCBI Taxonomy" id="2898585"/>
    <lineage>
        <taxon>Bacteria</taxon>
        <taxon>Pseudomonadati</taxon>
        <taxon>Pseudomonadota</taxon>
        <taxon>Betaproteobacteria</taxon>
        <taxon>Burkholderiales</taxon>
        <taxon>Oxalobacteraceae</taxon>
        <taxon>Telluria group</taxon>
        <taxon>Massilia</taxon>
    </lineage>
</organism>
<name>A0ABS8Q8M4_9BURK</name>
<comment type="caution">
    <text evidence="2">The sequence shown here is derived from an EMBL/GenBank/DDBJ whole genome shotgun (WGS) entry which is preliminary data.</text>
</comment>
<dbReference type="RefSeq" id="WP_231059407.1">
    <property type="nucleotide sequence ID" value="NZ_JAJNOC010000006.1"/>
</dbReference>
<evidence type="ECO:0000313" key="2">
    <source>
        <dbReference type="EMBL" id="MCD2518115.1"/>
    </source>
</evidence>
<feature type="signal peptide" evidence="1">
    <location>
        <begin position="1"/>
        <end position="28"/>
    </location>
</feature>
<evidence type="ECO:0000313" key="3">
    <source>
        <dbReference type="Proteomes" id="UP001179361"/>
    </source>
</evidence>
<dbReference type="EMBL" id="JAJNOC010000006">
    <property type="protein sequence ID" value="MCD2518115.1"/>
    <property type="molecule type" value="Genomic_DNA"/>
</dbReference>
<evidence type="ECO:0000256" key="1">
    <source>
        <dbReference type="SAM" id="SignalP"/>
    </source>
</evidence>
<protein>
    <submittedName>
        <fullName evidence="2">Uncharacterized protein</fullName>
    </submittedName>
</protein>
<accession>A0ABS8Q8M4</accession>
<feature type="chain" id="PRO_5046859742" evidence="1">
    <location>
        <begin position="29"/>
        <end position="215"/>
    </location>
</feature>
<keyword evidence="3" id="KW-1185">Reference proteome</keyword>
<keyword evidence="1" id="KW-0732">Signal</keyword>
<gene>
    <name evidence="2" type="ORF">LQ564_17535</name>
</gene>
<dbReference type="Proteomes" id="UP001179361">
    <property type="component" value="Unassembled WGS sequence"/>
</dbReference>
<sequence length="215" mass="23185">MTKARRPNVLRQAFLLAALCLSAQGAGAQEAASYADLATGLRFPKMLGQLGYQRMVTFGDDKLGYCVLYAHPEARAQLCVYDMGHKNLPTGVDSAPFKEALGLAVQGTIISSNKAPFSNGKEIASGTPSIEADGRAAKAEMRTFTSDMAQLDGSVVRQTHLILMTTGLGKFLKLNYTSRRGSDAFALESRQFVEDFVRFNGDTMKQLLLASPPAP</sequence>